<evidence type="ECO:0000313" key="3">
    <source>
        <dbReference type="Proteomes" id="UP000317178"/>
    </source>
</evidence>
<gene>
    <name evidence="2" type="ORF">Pla110_13730</name>
</gene>
<keyword evidence="3" id="KW-1185">Reference proteome</keyword>
<name>A0A518CKB4_9PLAN</name>
<organism evidence="2 3">
    <name type="scientific">Polystyrenella longa</name>
    <dbReference type="NCBI Taxonomy" id="2528007"/>
    <lineage>
        <taxon>Bacteria</taxon>
        <taxon>Pseudomonadati</taxon>
        <taxon>Planctomycetota</taxon>
        <taxon>Planctomycetia</taxon>
        <taxon>Planctomycetales</taxon>
        <taxon>Planctomycetaceae</taxon>
        <taxon>Polystyrenella</taxon>
    </lineage>
</organism>
<sequence>MENSLSHQIERLLNQVRKLRLQAEQAEAYAAPLCQLTAELSHSGLLKEATVLGDFLLTRSYTDDPFSDSAQLLQAALIVPAGIGIIYWDVVEFENHRSSRTEILREAVNHFVPFHELPSAMRGLLLPQIRRLFDGLGQHLQLFGDDSLPSN</sequence>
<accession>A0A518CKB4</accession>
<dbReference type="OrthoDB" id="290252at2"/>
<feature type="coiled-coil region" evidence="1">
    <location>
        <begin position="2"/>
        <end position="29"/>
    </location>
</feature>
<protein>
    <submittedName>
        <fullName evidence="2">Uncharacterized protein</fullName>
    </submittedName>
</protein>
<proteinExistence type="predicted"/>
<dbReference type="RefSeq" id="WP_144994441.1">
    <property type="nucleotide sequence ID" value="NZ_CP036281.1"/>
</dbReference>
<dbReference type="Proteomes" id="UP000317178">
    <property type="component" value="Chromosome"/>
</dbReference>
<evidence type="ECO:0000313" key="2">
    <source>
        <dbReference type="EMBL" id="QDU79662.1"/>
    </source>
</evidence>
<evidence type="ECO:0000256" key="1">
    <source>
        <dbReference type="SAM" id="Coils"/>
    </source>
</evidence>
<dbReference type="KEGG" id="plon:Pla110_13730"/>
<reference evidence="2 3" key="1">
    <citation type="submission" date="2019-02" db="EMBL/GenBank/DDBJ databases">
        <title>Deep-cultivation of Planctomycetes and their phenomic and genomic characterization uncovers novel biology.</title>
        <authorList>
            <person name="Wiegand S."/>
            <person name="Jogler M."/>
            <person name="Boedeker C."/>
            <person name="Pinto D."/>
            <person name="Vollmers J."/>
            <person name="Rivas-Marin E."/>
            <person name="Kohn T."/>
            <person name="Peeters S.H."/>
            <person name="Heuer A."/>
            <person name="Rast P."/>
            <person name="Oberbeckmann S."/>
            <person name="Bunk B."/>
            <person name="Jeske O."/>
            <person name="Meyerdierks A."/>
            <person name="Storesund J.E."/>
            <person name="Kallscheuer N."/>
            <person name="Luecker S."/>
            <person name="Lage O.M."/>
            <person name="Pohl T."/>
            <person name="Merkel B.J."/>
            <person name="Hornburger P."/>
            <person name="Mueller R.-W."/>
            <person name="Bruemmer F."/>
            <person name="Labrenz M."/>
            <person name="Spormann A.M."/>
            <person name="Op den Camp H."/>
            <person name="Overmann J."/>
            <person name="Amann R."/>
            <person name="Jetten M.S.M."/>
            <person name="Mascher T."/>
            <person name="Medema M.H."/>
            <person name="Devos D.P."/>
            <person name="Kaster A.-K."/>
            <person name="Ovreas L."/>
            <person name="Rohde M."/>
            <person name="Galperin M.Y."/>
            <person name="Jogler C."/>
        </authorList>
    </citation>
    <scope>NUCLEOTIDE SEQUENCE [LARGE SCALE GENOMIC DNA]</scope>
    <source>
        <strain evidence="2 3">Pla110</strain>
    </source>
</reference>
<keyword evidence="1" id="KW-0175">Coiled coil</keyword>
<dbReference type="EMBL" id="CP036281">
    <property type="protein sequence ID" value="QDU79662.1"/>
    <property type="molecule type" value="Genomic_DNA"/>
</dbReference>
<dbReference type="AlphaFoldDB" id="A0A518CKB4"/>